<proteinExistence type="predicted"/>
<accession>A0A934I972</accession>
<protein>
    <recommendedName>
        <fullName evidence="3">FXSXX-COOH protein</fullName>
    </recommendedName>
</protein>
<keyword evidence="2" id="KW-1185">Reference proteome</keyword>
<evidence type="ECO:0008006" key="3">
    <source>
        <dbReference type="Google" id="ProtNLM"/>
    </source>
</evidence>
<dbReference type="RefSeq" id="WP_198732102.1">
    <property type="nucleotide sequence ID" value="NZ_JAEINH010000001.1"/>
</dbReference>
<dbReference type="AlphaFoldDB" id="A0A934I972"/>
<organism evidence="1 2">
    <name type="scientific">Sanguibacter suaedae</name>
    <dbReference type="NCBI Taxonomy" id="2795737"/>
    <lineage>
        <taxon>Bacteria</taxon>
        <taxon>Bacillati</taxon>
        <taxon>Actinomycetota</taxon>
        <taxon>Actinomycetes</taxon>
        <taxon>Micrococcales</taxon>
        <taxon>Sanguibacteraceae</taxon>
        <taxon>Sanguibacter</taxon>
    </lineage>
</organism>
<dbReference type="EMBL" id="JAEINH010000001">
    <property type="protein sequence ID" value="MBI9113535.1"/>
    <property type="molecule type" value="Genomic_DNA"/>
</dbReference>
<comment type="caution">
    <text evidence="1">The sequence shown here is derived from an EMBL/GenBank/DDBJ whole genome shotgun (WGS) entry which is preliminary data.</text>
</comment>
<reference evidence="1" key="1">
    <citation type="submission" date="2020-12" db="EMBL/GenBank/DDBJ databases">
        <title>Sanguibacter suaedae sp. nov., isolated from Suaeda aralocaspica.</title>
        <authorList>
            <person name="Ma Q."/>
        </authorList>
    </citation>
    <scope>NUCLEOTIDE SEQUENCE</scope>
    <source>
        <strain evidence="1">YZGR15</strain>
    </source>
</reference>
<name>A0A934I972_9MICO</name>
<gene>
    <name evidence="1" type="ORF">JAV76_00725</name>
</gene>
<evidence type="ECO:0000313" key="2">
    <source>
        <dbReference type="Proteomes" id="UP000602087"/>
    </source>
</evidence>
<dbReference type="Proteomes" id="UP000602087">
    <property type="component" value="Unassembled WGS sequence"/>
</dbReference>
<evidence type="ECO:0000313" key="1">
    <source>
        <dbReference type="EMBL" id="MBI9113535.1"/>
    </source>
</evidence>
<sequence>MISRKPDLSGAAPATLVSLERTGLAGLSAASLMDIRQQLSATELVLPTSTAAVAQATRSTPAPRA</sequence>